<dbReference type="InterPro" id="IPR015590">
    <property type="entry name" value="Aldehyde_DH_dom"/>
</dbReference>
<dbReference type="InterPro" id="IPR029510">
    <property type="entry name" value="Ald_DH_CS_GLU"/>
</dbReference>
<comment type="similarity">
    <text evidence="1 4">Belongs to the aldehyde dehydrogenase family.</text>
</comment>
<organism evidence="6 7">
    <name type="scientific">Nocardioides endophyticus</name>
    <dbReference type="NCBI Taxonomy" id="1353775"/>
    <lineage>
        <taxon>Bacteria</taxon>
        <taxon>Bacillati</taxon>
        <taxon>Actinomycetota</taxon>
        <taxon>Actinomycetes</taxon>
        <taxon>Propionibacteriales</taxon>
        <taxon>Nocardioidaceae</taxon>
        <taxon>Nocardioides</taxon>
    </lineage>
</organism>
<dbReference type="PROSITE" id="PS00687">
    <property type="entry name" value="ALDEHYDE_DEHYDR_GLU"/>
    <property type="match status" value="1"/>
</dbReference>
<dbReference type="InterPro" id="IPR016161">
    <property type="entry name" value="Ald_DH/histidinol_DH"/>
</dbReference>
<evidence type="ECO:0000256" key="4">
    <source>
        <dbReference type="RuleBase" id="RU003345"/>
    </source>
</evidence>
<dbReference type="Gene3D" id="3.40.605.10">
    <property type="entry name" value="Aldehyde Dehydrogenase, Chain A, domain 1"/>
    <property type="match status" value="1"/>
</dbReference>
<dbReference type="RefSeq" id="WP_345526933.1">
    <property type="nucleotide sequence ID" value="NZ_BAABKN010000014.1"/>
</dbReference>
<accession>A0ABP8YV37</accession>
<evidence type="ECO:0000313" key="7">
    <source>
        <dbReference type="Proteomes" id="UP001499882"/>
    </source>
</evidence>
<dbReference type="Proteomes" id="UP001499882">
    <property type="component" value="Unassembled WGS sequence"/>
</dbReference>
<keyword evidence="7" id="KW-1185">Reference proteome</keyword>
<feature type="domain" description="Aldehyde dehydrogenase" evidence="5">
    <location>
        <begin position="23"/>
        <end position="481"/>
    </location>
</feature>
<gene>
    <name evidence="6" type="ORF">GCM10023350_23190</name>
</gene>
<reference evidence="7" key="1">
    <citation type="journal article" date="2019" name="Int. J. Syst. Evol. Microbiol.">
        <title>The Global Catalogue of Microorganisms (GCM) 10K type strain sequencing project: providing services to taxonomists for standard genome sequencing and annotation.</title>
        <authorList>
            <consortium name="The Broad Institute Genomics Platform"/>
            <consortium name="The Broad Institute Genome Sequencing Center for Infectious Disease"/>
            <person name="Wu L."/>
            <person name="Ma J."/>
        </authorList>
    </citation>
    <scope>NUCLEOTIDE SEQUENCE [LARGE SCALE GENOMIC DNA]</scope>
    <source>
        <strain evidence="7">JCM 18532</strain>
    </source>
</reference>
<evidence type="ECO:0000256" key="2">
    <source>
        <dbReference type="ARBA" id="ARBA00023002"/>
    </source>
</evidence>
<evidence type="ECO:0000256" key="3">
    <source>
        <dbReference type="PROSITE-ProRule" id="PRU10007"/>
    </source>
</evidence>
<dbReference type="Pfam" id="PF00171">
    <property type="entry name" value="Aldedh"/>
    <property type="match status" value="1"/>
</dbReference>
<evidence type="ECO:0000256" key="1">
    <source>
        <dbReference type="ARBA" id="ARBA00009986"/>
    </source>
</evidence>
<dbReference type="EMBL" id="BAABKN010000014">
    <property type="protein sequence ID" value="GAA4738340.1"/>
    <property type="molecule type" value="Genomic_DNA"/>
</dbReference>
<dbReference type="InterPro" id="IPR016162">
    <property type="entry name" value="Ald_DH_N"/>
</dbReference>
<comment type="caution">
    <text evidence="6">The sequence shown here is derived from an EMBL/GenBank/DDBJ whole genome shotgun (WGS) entry which is preliminary data.</text>
</comment>
<keyword evidence="2 4" id="KW-0560">Oxidoreductase</keyword>
<dbReference type="InterPro" id="IPR016163">
    <property type="entry name" value="Ald_DH_C"/>
</dbReference>
<name>A0ABP8YV37_9ACTN</name>
<feature type="active site" evidence="3">
    <location>
        <position position="257"/>
    </location>
</feature>
<evidence type="ECO:0000259" key="5">
    <source>
        <dbReference type="Pfam" id="PF00171"/>
    </source>
</evidence>
<dbReference type="Gene3D" id="3.40.309.10">
    <property type="entry name" value="Aldehyde Dehydrogenase, Chain A, domain 2"/>
    <property type="match status" value="1"/>
</dbReference>
<protein>
    <submittedName>
        <fullName evidence="6">Aldehyde dehydrogenase</fullName>
    </submittedName>
</protein>
<sequence length="488" mass="51978">MTIQAMDTTRLAHDNKLFIGGRWVAPSSSEMVSIISPSTEEVVYQLPAVTQADAEDAVAAARAAFGPWSALSFADRRTVVTRFCSELKKRIDLIRDVWAVEAGMPVTVGETFNAGMAMILDDMVEISGTITMSEIRQTVAGPVQVRREPIGPTLAIVTYNGPHTEIALAVIPALMAGNTFVIKLPPESQMLGYVFADAADAAGFPPGVLSIFSADAEVSRYLVAHEEIDAVHFTGGTEIGAEIVQACAKRIARVTLELGGKSAAIVAEDADLDAALPHLIGAMTTYCGQICVAMTRIVVPRSRHDEIVDRLVAGLSTIRIGDPLSRETQYGPLAASRVRARAEGYIERAVAAGARIAFGGQRPDQLDRGWYLEPTLLVDVENGMEVAQNEIFGPVICVIPYDSIEDAIAIANDSRYGLSGSVFTTNPATAEFVSDKVRSGTFAINAAFPSMLAPFGGMKQSGLGSEGGREAFFELTNLKSIALPPQAD</sequence>
<evidence type="ECO:0000313" key="6">
    <source>
        <dbReference type="EMBL" id="GAA4738340.1"/>
    </source>
</evidence>
<dbReference type="PANTHER" id="PTHR42804:SF1">
    <property type="entry name" value="ALDEHYDE DEHYDROGENASE-RELATED"/>
    <property type="match status" value="1"/>
</dbReference>
<proteinExistence type="inferred from homology"/>
<dbReference type="SUPFAM" id="SSF53720">
    <property type="entry name" value="ALDH-like"/>
    <property type="match status" value="1"/>
</dbReference>
<dbReference type="PANTHER" id="PTHR42804">
    <property type="entry name" value="ALDEHYDE DEHYDROGENASE"/>
    <property type="match status" value="1"/>
</dbReference>